<keyword evidence="9 11" id="KW-0326">Glycosidase</keyword>
<evidence type="ECO:0000256" key="4">
    <source>
        <dbReference type="ARBA" id="ARBA00022525"/>
    </source>
</evidence>
<comment type="similarity">
    <text evidence="12">Belongs to the glycosyl hydrolase 18 family.</text>
</comment>
<sequence length="276" mass="30427">MLISYKWSSLSEIGDANFQFGTIGQRNISYCESWANTRACQSVAPEDLNLDGFTSINFAFSFFDPSTFTITSMDSNTASLYSRFTALKEVKPGMQTFISVGGWSFTDPSSTQKAFSTMVSSAANRAKFINGLVHFMDNYGFDGVDLDWEYPGADDHGGVAADTANYVALTKEMRAAFGSRYSLTVTIPTSYYYLQHFDLAGIQASIDWFNIMGYDSHGSRAARRSLDFTAASILRIALGVTRIHCVGPVANSCVEPQKPNSEQQTFRGHFDFLVVA</sequence>
<dbReference type="Pfam" id="PF00704">
    <property type="entry name" value="Glyco_hydro_18"/>
    <property type="match status" value="1"/>
</dbReference>
<dbReference type="PROSITE" id="PS01095">
    <property type="entry name" value="GH18_1"/>
    <property type="match status" value="1"/>
</dbReference>
<dbReference type="AlphaFoldDB" id="A0AAJ0CEV3"/>
<comment type="subcellular location">
    <subcellularLocation>
        <location evidence="2">Secreted</location>
    </subcellularLocation>
</comment>
<keyword evidence="6" id="KW-0146">Chitin degradation</keyword>
<dbReference type="SMART" id="SM00636">
    <property type="entry name" value="Glyco_18"/>
    <property type="match status" value="1"/>
</dbReference>
<evidence type="ECO:0000256" key="6">
    <source>
        <dbReference type="ARBA" id="ARBA00023024"/>
    </source>
</evidence>
<dbReference type="Gene3D" id="3.20.20.80">
    <property type="entry name" value="Glycosidases"/>
    <property type="match status" value="1"/>
</dbReference>
<dbReference type="InterPro" id="IPR001223">
    <property type="entry name" value="Glyco_hydro18_cat"/>
</dbReference>
<keyword evidence="5 11" id="KW-0378">Hydrolase</keyword>
<evidence type="ECO:0000259" key="13">
    <source>
        <dbReference type="PROSITE" id="PS51910"/>
    </source>
</evidence>
<evidence type="ECO:0000256" key="1">
    <source>
        <dbReference type="ARBA" id="ARBA00000822"/>
    </source>
</evidence>
<dbReference type="GO" id="GO:0008061">
    <property type="term" value="F:chitin binding"/>
    <property type="evidence" value="ECO:0007669"/>
    <property type="project" value="InterPro"/>
</dbReference>
<dbReference type="InterPro" id="IPR050314">
    <property type="entry name" value="Glycosyl_Hydrlase_18"/>
</dbReference>
<keyword evidence="10" id="KW-0624">Polysaccharide degradation</keyword>
<dbReference type="InterPro" id="IPR001579">
    <property type="entry name" value="Glyco_hydro_18_chit_AS"/>
</dbReference>
<dbReference type="EMBL" id="JASWJB010000314">
    <property type="protein sequence ID" value="KAK2591706.1"/>
    <property type="molecule type" value="Genomic_DNA"/>
</dbReference>
<organism evidence="14 15">
    <name type="scientific">Conoideocrella luteorostrata</name>
    <dbReference type="NCBI Taxonomy" id="1105319"/>
    <lineage>
        <taxon>Eukaryota</taxon>
        <taxon>Fungi</taxon>
        <taxon>Dikarya</taxon>
        <taxon>Ascomycota</taxon>
        <taxon>Pezizomycotina</taxon>
        <taxon>Sordariomycetes</taxon>
        <taxon>Hypocreomycetidae</taxon>
        <taxon>Hypocreales</taxon>
        <taxon>Clavicipitaceae</taxon>
        <taxon>Conoideocrella</taxon>
    </lineage>
</organism>
<dbReference type="GO" id="GO:0000272">
    <property type="term" value="P:polysaccharide catabolic process"/>
    <property type="evidence" value="ECO:0007669"/>
    <property type="project" value="UniProtKB-KW"/>
</dbReference>
<dbReference type="GO" id="GO:0008843">
    <property type="term" value="F:endochitinase activity"/>
    <property type="evidence" value="ECO:0007669"/>
    <property type="project" value="UniProtKB-EC"/>
</dbReference>
<gene>
    <name evidence="14" type="ORF">QQS21_010591</name>
</gene>
<dbReference type="SUPFAM" id="SSF51445">
    <property type="entry name" value="(Trans)glycosidases"/>
    <property type="match status" value="1"/>
</dbReference>
<dbReference type="PANTHER" id="PTHR11177:SF333">
    <property type="entry name" value="CHITINASE"/>
    <property type="match status" value="1"/>
</dbReference>
<dbReference type="InterPro" id="IPR017853">
    <property type="entry name" value="GH"/>
</dbReference>
<evidence type="ECO:0000256" key="7">
    <source>
        <dbReference type="ARBA" id="ARBA00023026"/>
    </source>
</evidence>
<dbReference type="EC" id="3.2.1.14" evidence="3"/>
<dbReference type="PROSITE" id="PS51910">
    <property type="entry name" value="GH18_2"/>
    <property type="match status" value="1"/>
</dbReference>
<evidence type="ECO:0000256" key="9">
    <source>
        <dbReference type="ARBA" id="ARBA00023295"/>
    </source>
</evidence>
<evidence type="ECO:0000256" key="8">
    <source>
        <dbReference type="ARBA" id="ARBA00023277"/>
    </source>
</evidence>
<evidence type="ECO:0000313" key="14">
    <source>
        <dbReference type="EMBL" id="KAK2591706.1"/>
    </source>
</evidence>
<dbReference type="GO" id="GO:0006032">
    <property type="term" value="P:chitin catabolic process"/>
    <property type="evidence" value="ECO:0007669"/>
    <property type="project" value="UniProtKB-KW"/>
</dbReference>
<evidence type="ECO:0000313" key="15">
    <source>
        <dbReference type="Proteomes" id="UP001251528"/>
    </source>
</evidence>
<reference evidence="14" key="1">
    <citation type="submission" date="2023-06" db="EMBL/GenBank/DDBJ databases">
        <title>Conoideocrella luteorostrata (Hypocreales: Clavicipitaceae), a potential biocontrol fungus for elongate hemlock scale in United States Christmas tree production areas.</title>
        <authorList>
            <person name="Barrett H."/>
            <person name="Lovett B."/>
            <person name="Macias A.M."/>
            <person name="Stajich J.E."/>
            <person name="Kasson M.T."/>
        </authorList>
    </citation>
    <scope>NUCLEOTIDE SEQUENCE</scope>
    <source>
        <strain evidence="14">ARSEF 14590</strain>
    </source>
</reference>
<accession>A0AAJ0CEV3</accession>
<comment type="caution">
    <text evidence="14">The sequence shown here is derived from an EMBL/GenBank/DDBJ whole genome shotgun (WGS) entry which is preliminary data.</text>
</comment>
<feature type="domain" description="GH18" evidence="13">
    <location>
        <begin position="25"/>
        <end position="276"/>
    </location>
</feature>
<proteinExistence type="inferred from homology"/>
<keyword evidence="7" id="KW-0843">Virulence</keyword>
<protein>
    <recommendedName>
        <fullName evidence="3">chitinase</fullName>
        <ecNumber evidence="3">3.2.1.14</ecNumber>
    </recommendedName>
</protein>
<evidence type="ECO:0000256" key="3">
    <source>
        <dbReference type="ARBA" id="ARBA00012729"/>
    </source>
</evidence>
<name>A0AAJ0CEV3_9HYPO</name>
<dbReference type="PANTHER" id="PTHR11177">
    <property type="entry name" value="CHITINASE"/>
    <property type="match status" value="1"/>
</dbReference>
<evidence type="ECO:0000256" key="11">
    <source>
        <dbReference type="RuleBase" id="RU000489"/>
    </source>
</evidence>
<dbReference type="Proteomes" id="UP001251528">
    <property type="component" value="Unassembled WGS sequence"/>
</dbReference>
<keyword evidence="4" id="KW-0964">Secreted</keyword>
<keyword evidence="8" id="KW-0119">Carbohydrate metabolism</keyword>
<evidence type="ECO:0000256" key="5">
    <source>
        <dbReference type="ARBA" id="ARBA00022801"/>
    </source>
</evidence>
<dbReference type="InterPro" id="IPR011583">
    <property type="entry name" value="Chitinase_II/V-like_cat"/>
</dbReference>
<evidence type="ECO:0000256" key="10">
    <source>
        <dbReference type="ARBA" id="ARBA00023326"/>
    </source>
</evidence>
<dbReference type="CDD" id="cd00598">
    <property type="entry name" value="GH18_chitinase-like"/>
    <property type="match status" value="1"/>
</dbReference>
<keyword evidence="15" id="KW-1185">Reference proteome</keyword>
<evidence type="ECO:0000256" key="12">
    <source>
        <dbReference type="RuleBase" id="RU004453"/>
    </source>
</evidence>
<evidence type="ECO:0000256" key="2">
    <source>
        <dbReference type="ARBA" id="ARBA00004613"/>
    </source>
</evidence>
<comment type="catalytic activity">
    <reaction evidence="1">
        <text>Random endo-hydrolysis of N-acetyl-beta-D-glucosaminide (1-&gt;4)-beta-linkages in chitin and chitodextrins.</text>
        <dbReference type="EC" id="3.2.1.14"/>
    </reaction>
</comment>
<dbReference type="GO" id="GO:0005576">
    <property type="term" value="C:extracellular region"/>
    <property type="evidence" value="ECO:0007669"/>
    <property type="project" value="UniProtKB-SubCell"/>
</dbReference>